<evidence type="ECO:0000259" key="5">
    <source>
        <dbReference type="Pfam" id="PF12708"/>
    </source>
</evidence>
<keyword evidence="3" id="KW-0961">Cell wall biogenesis/degradation</keyword>
<organism evidence="6 7">
    <name type="scientific">Citrus sinensis</name>
    <name type="common">Sweet orange</name>
    <name type="synonym">Citrus aurantium var. sinensis</name>
    <dbReference type="NCBI Taxonomy" id="2711"/>
    <lineage>
        <taxon>Eukaryota</taxon>
        <taxon>Viridiplantae</taxon>
        <taxon>Streptophyta</taxon>
        <taxon>Embryophyta</taxon>
        <taxon>Tracheophyta</taxon>
        <taxon>Spermatophyta</taxon>
        <taxon>Magnoliopsida</taxon>
        <taxon>eudicotyledons</taxon>
        <taxon>Gunneridae</taxon>
        <taxon>Pentapetalae</taxon>
        <taxon>rosids</taxon>
        <taxon>malvids</taxon>
        <taxon>Sapindales</taxon>
        <taxon>Rutaceae</taxon>
        <taxon>Aurantioideae</taxon>
        <taxon>Citrus</taxon>
    </lineage>
</organism>
<evidence type="ECO:0000256" key="2">
    <source>
        <dbReference type="ARBA" id="ARBA00022525"/>
    </source>
</evidence>
<feature type="domain" description="Rhamnogalacturonase A/B/Epimerase-like pectate lyase" evidence="5">
    <location>
        <begin position="28"/>
        <end position="76"/>
    </location>
</feature>
<dbReference type="InterPro" id="IPR012334">
    <property type="entry name" value="Pectin_lyas_fold"/>
</dbReference>
<evidence type="ECO:0000313" key="6">
    <source>
        <dbReference type="EMBL" id="KDO37128.1"/>
    </source>
</evidence>
<evidence type="ECO:0000256" key="4">
    <source>
        <dbReference type="SAM" id="SignalP"/>
    </source>
</evidence>
<dbReference type="Gene3D" id="2.160.20.10">
    <property type="entry name" value="Single-stranded right-handed beta-helix, Pectin lyase-like"/>
    <property type="match status" value="1"/>
</dbReference>
<keyword evidence="2" id="KW-0964">Secreted</keyword>
<dbReference type="GO" id="GO:0071555">
    <property type="term" value="P:cell wall organization"/>
    <property type="evidence" value="ECO:0007669"/>
    <property type="project" value="UniProtKB-KW"/>
</dbReference>
<feature type="chain" id="PRO_5001639160" description="Rhamnogalacturonase A/B/Epimerase-like pectate lyase domain-containing protein" evidence="4">
    <location>
        <begin position="22"/>
        <end position="107"/>
    </location>
</feature>
<dbReference type="Pfam" id="PF12708">
    <property type="entry name" value="Pect-lyase_RHGA_epim"/>
    <property type="match status" value="1"/>
</dbReference>
<dbReference type="PANTHER" id="PTHR31375">
    <property type="match status" value="1"/>
</dbReference>
<dbReference type="GO" id="GO:0005576">
    <property type="term" value="C:extracellular region"/>
    <property type="evidence" value="ECO:0007669"/>
    <property type="project" value="UniProtKB-SubCell"/>
</dbReference>
<protein>
    <recommendedName>
        <fullName evidence="5">Rhamnogalacturonase A/B/Epimerase-like pectate lyase domain-containing protein</fullName>
    </recommendedName>
</protein>
<gene>
    <name evidence="6" type="ORF">CISIN_1g045591mg</name>
</gene>
<evidence type="ECO:0000313" key="7">
    <source>
        <dbReference type="Proteomes" id="UP000027120"/>
    </source>
</evidence>
<dbReference type="SMR" id="A0A067D2V8"/>
<keyword evidence="7" id="KW-1185">Reference proteome</keyword>
<dbReference type="InterPro" id="IPR024535">
    <property type="entry name" value="RHGA/B-epi-like_pectate_lyase"/>
</dbReference>
<comment type="subcellular location">
    <subcellularLocation>
        <location evidence="1">Secreted</location>
    </subcellularLocation>
</comment>
<accession>A0A067D2V8</accession>
<dbReference type="Proteomes" id="UP000027120">
    <property type="component" value="Unassembled WGS sequence"/>
</dbReference>
<dbReference type="EMBL" id="KK791820">
    <property type="protein sequence ID" value="KDO37128.1"/>
    <property type="molecule type" value="Genomic_DNA"/>
</dbReference>
<evidence type="ECO:0000256" key="1">
    <source>
        <dbReference type="ARBA" id="ARBA00004613"/>
    </source>
</evidence>
<keyword evidence="4" id="KW-0732">Signal</keyword>
<dbReference type="InterPro" id="IPR011050">
    <property type="entry name" value="Pectin_lyase_fold/virulence"/>
</dbReference>
<dbReference type="SUPFAM" id="SSF51126">
    <property type="entry name" value="Pectin lyase-like"/>
    <property type="match status" value="1"/>
</dbReference>
<name>A0A067D2V8_CITSI</name>
<sequence length="107" mass="11807">MSLHILLVLIFLILFVSSSSAIPMVTYSVISLGTKSDGQTDTTKAFLAAWAKACGSTADSTIYVPPGRYLLHNVVFQGQSRNNDITIRFDGTLGSIRLSDHWRCWKL</sequence>
<dbReference type="AlphaFoldDB" id="A0A067D2V8"/>
<feature type="signal peptide" evidence="4">
    <location>
        <begin position="1"/>
        <end position="21"/>
    </location>
</feature>
<evidence type="ECO:0000256" key="3">
    <source>
        <dbReference type="ARBA" id="ARBA00023316"/>
    </source>
</evidence>
<feature type="non-terminal residue" evidence="6">
    <location>
        <position position="107"/>
    </location>
</feature>
<proteinExistence type="predicted"/>
<reference evidence="6 7" key="1">
    <citation type="submission" date="2014-04" db="EMBL/GenBank/DDBJ databases">
        <authorList>
            <consortium name="International Citrus Genome Consortium"/>
            <person name="Gmitter F."/>
            <person name="Chen C."/>
            <person name="Farmerie W."/>
            <person name="Harkins T."/>
            <person name="Desany B."/>
            <person name="Mohiuddin M."/>
            <person name="Kodira C."/>
            <person name="Borodovsky M."/>
            <person name="Lomsadze A."/>
            <person name="Burns P."/>
            <person name="Jenkins J."/>
            <person name="Prochnik S."/>
            <person name="Shu S."/>
            <person name="Chapman J."/>
            <person name="Pitluck S."/>
            <person name="Schmutz J."/>
            <person name="Rokhsar D."/>
        </authorList>
    </citation>
    <scope>NUCLEOTIDE SEQUENCE</scope>
</reference>
<dbReference type="STRING" id="2711.A0A067D2V8"/>